<comment type="caution">
    <text evidence="15">The sequence shown here is derived from an EMBL/GenBank/DDBJ whole genome shotgun (WGS) entry which is preliminary data.</text>
</comment>
<keyword evidence="5" id="KW-0808">Transferase</keyword>
<feature type="region of interest" description="Disordered" evidence="13">
    <location>
        <begin position="1"/>
        <end position="25"/>
    </location>
</feature>
<evidence type="ECO:0000256" key="1">
    <source>
        <dbReference type="ARBA" id="ARBA00004141"/>
    </source>
</evidence>
<evidence type="ECO:0000256" key="7">
    <source>
        <dbReference type="ARBA" id="ARBA00022989"/>
    </source>
</evidence>
<dbReference type="InterPro" id="IPR021261">
    <property type="entry name" value="GPCAT"/>
</dbReference>
<keyword evidence="9 14" id="KW-0472">Membrane</keyword>
<reference evidence="15 16" key="1">
    <citation type="submission" date="2024-10" db="EMBL/GenBank/DDBJ databases">
        <title>Updated reference genomes for cyclostephanoid diatoms.</title>
        <authorList>
            <person name="Roberts W.R."/>
            <person name="Alverson A.J."/>
        </authorList>
    </citation>
    <scope>NUCLEOTIDE SEQUENCE [LARGE SCALE GENOMIC DNA]</scope>
    <source>
        <strain evidence="15 16">AJA228-03</strain>
    </source>
</reference>
<evidence type="ECO:0000256" key="2">
    <source>
        <dbReference type="ARBA" id="ARBA00006675"/>
    </source>
</evidence>
<feature type="transmembrane region" description="Helical" evidence="14">
    <location>
        <begin position="192"/>
        <end position="212"/>
    </location>
</feature>
<evidence type="ECO:0000256" key="12">
    <source>
        <dbReference type="ARBA" id="ARBA00023315"/>
    </source>
</evidence>
<feature type="transmembrane region" description="Helical" evidence="14">
    <location>
        <begin position="382"/>
        <end position="406"/>
    </location>
</feature>
<evidence type="ECO:0000256" key="11">
    <source>
        <dbReference type="ARBA" id="ARBA00023264"/>
    </source>
</evidence>
<feature type="compositionally biased region" description="Basic and acidic residues" evidence="13">
    <location>
        <begin position="15"/>
        <end position="24"/>
    </location>
</feature>
<feature type="compositionally biased region" description="Low complexity" evidence="13">
    <location>
        <begin position="49"/>
        <end position="63"/>
    </location>
</feature>
<feature type="transmembrane region" description="Helical" evidence="14">
    <location>
        <begin position="218"/>
        <end position="237"/>
    </location>
</feature>
<accession>A0ABD3SQK4</accession>
<dbReference type="GO" id="GO:0008654">
    <property type="term" value="P:phospholipid biosynthetic process"/>
    <property type="evidence" value="ECO:0007669"/>
    <property type="project" value="UniProtKB-KW"/>
</dbReference>
<organism evidence="15 16">
    <name type="scientific">Cyclostephanos tholiformis</name>
    <dbReference type="NCBI Taxonomy" id="382380"/>
    <lineage>
        <taxon>Eukaryota</taxon>
        <taxon>Sar</taxon>
        <taxon>Stramenopiles</taxon>
        <taxon>Ochrophyta</taxon>
        <taxon>Bacillariophyta</taxon>
        <taxon>Coscinodiscophyceae</taxon>
        <taxon>Thalassiosirophycidae</taxon>
        <taxon>Stephanodiscales</taxon>
        <taxon>Stephanodiscaceae</taxon>
        <taxon>Cyclostephanos</taxon>
    </lineage>
</organism>
<evidence type="ECO:0000256" key="13">
    <source>
        <dbReference type="SAM" id="MobiDB-lite"/>
    </source>
</evidence>
<feature type="transmembrane region" description="Helical" evidence="14">
    <location>
        <begin position="168"/>
        <end position="185"/>
    </location>
</feature>
<comment type="similarity">
    <text evidence="2">Belongs to the GPC1 family.</text>
</comment>
<protein>
    <recommendedName>
        <fullName evidence="3">Glycerophosphocholine acyltransferase 1</fullName>
    </recommendedName>
</protein>
<dbReference type="AlphaFoldDB" id="A0ABD3SQK4"/>
<dbReference type="PANTHER" id="PTHR31201">
    <property type="entry name" value="OS01G0585100 PROTEIN"/>
    <property type="match status" value="1"/>
</dbReference>
<evidence type="ECO:0000256" key="4">
    <source>
        <dbReference type="ARBA" id="ARBA00022516"/>
    </source>
</evidence>
<evidence type="ECO:0000313" key="15">
    <source>
        <dbReference type="EMBL" id="KAL3826645.1"/>
    </source>
</evidence>
<evidence type="ECO:0000256" key="6">
    <source>
        <dbReference type="ARBA" id="ARBA00022692"/>
    </source>
</evidence>
<evidence type="ECO:0000256" key="3">
    <source>
        <dbReference type="ARBA" id="ARBA00019082"/>
    </source>
</evidence>
<name>A0ABD3SQK4_9STRA</name>
<sequence length="424" mass="49222">MSDDDVPSPPMESDGMIHHPKGDSDMNFFDAMEAIYLDDIMQHQELVAAAAAETPTTSSSRSSGGYRVGDDDDDDDDDDDGEFPTKDGTKRTPMTRGDISRRRRLREMAHEQRMKLEGRIRSRRRRLVAMMNEPGFVMTMDKLSFVCGVLIIMIIEAVMLLVPRRMDLLYITLLVPLMIARYVTYRADRQHYFMYDFCYFAQIMLVLQTYAYPNDEKLGRAMFSISNGPLLLAIVMWRNSIVFHSFDKMTSMFIHILPPLVTFCHRWADHLSRGTFPPYESMDGSISDIIGDFWFVPFCYYALWQVAYLAKTEVISKKKLEYNTEMMTSLRFLTRKKNSTSYKLMSAFGEHNQLPTFVLIQAVYTMITLLVIPLLWHSIWFHAFYLAIIFVVALANGATYYFHVFARRYIEEIGKRVSDDRDGQ</sequence>
<gene>
    <name evidence="15" type="ORF">ACHAXA_009086</name>
</gene>
<keyword evidence="8" id="KW-0443">Lipid metabolism</keyword>
<dbReference type="EMBL" id="JALLPB020000017">
    <property type="protein sequence ID" value="KAL3826645.1"/>
    <property type="molecule type" value="Genomic_DNA"/>
</dbReference>
<feature type="transmembrane region" description="Helical" evidence="14">
    <location>
        <begin position="354"/>
        <end position="376"/>
    </location>
</feature>
<keyword evidence="4" id="KW-0444">Lipid biosynthesis</keyword>
<dbReference type="Pfam" id="PF10998">
    <property type="entry name" value="DUF2838"/>
    <property type="match status" value="1"/>
</dbReference>
<feature type="transmembrane region" description="Helical" evidence="14">
    <location>
        <begin position="143"/>
        <end position="162"/>
    </location>
</feature>
<dbReference type="GO" id="GO:0016746">
    <property type="term" value="F:acyltransferase activity"/>
    <property type="evidence" value="ECO:0007669"/>
    <property type="project" value="UniProtKB-KW"/>
</dbReference>
<evidence type="ECO:0000256" key="14">
    <source>
        <dbReference type="SAM" id="Phobius"/>
    </source>
</evidence>
<evidence type="ECO:0000256" key="10">
    <source>
        <dbReference type="ARBA" id="ARBA00023209"/>
    </source>
</evidence>
<keyword evidence="10" id="KW-0594">Phospholipid biosynthesis</keyword>
<keyword evidence="16" id="KW-1185">Reference proteome</keyword>
<evidence type="ECO:0000313" key="16">
    <source>
        <dbReference type="Proteomes" id="UP001530377"/>
    </source>
</evidence>
<dbReference type="GO" id="GO:0016020">
    <property type="term" value="C:membrane"/>
    <property type="evidence" value="ECO:0007669"/>
    <property type="project" value="UniProtKB-SubCell"/>
</dbReference>
<keyword evidence="11" id="KW-1208">Phospholipid metabolism</keyword>
<evidence type="ECO:0000256" key="5">
    <source>
        <dbReference type="ARBA" id="ARBA00022679"/>
    </source>
</evidence>
<keyword evidence="12" id="KW-0012">Acyltransferase</keyword>
<keyword evidence="6 14" id="KW-0812">Transmembrane</keyword>
<feature type="compositionally biased region" description="Acidic residues" evidence="13">
    <location>
        <begin position="70"/>
        <end position="82"/>
    </location>
</feature>
<comment type="subcellular location">
    <subcellularLocation>
        <location evidence="1">Membrane</location>
        <topology evidence="1">Multi-pass membrane protein</topology>
    </subcellularLocation>
</comment>
<dbReference type="Proteomes" id="UP001530377">
    <property type="component" value="Unassembled WGS sequence"/>
</dbReference>
<evidence type="ECO:0000256" key="8">
    <source>
        <dbReference type="ARBA" id="ARBA00023098"/>
    </source>
</evidence>
<proteinExistence type="inferred from homology"/>
<dbReference type="PANTHER" id="PTHR31201:SF1">
    <property type="entry name" value="GLYCEROPHOSPHOCHOLINE ACYLTRANSFERASE 1"/>
    <property type="match status" value="1"/>
</dbReference>
<feature type="region of interest" description="Disordered" evidence="13">
    <location>
        <begin position="49"/>
        <end position="104"/>
    </location>
</feature>
<evidence type="ECO:0000256" key="9">
    <source>
        <dbReference type="ARBA" id="ARBA00023136"/>
    </source>
</evidence>
<keyword evidence="7 14" id="KW-1133">Transmembrane helix</keyword>